<feature type="compositionally biased region" description="Low complexity" evidence="5">
    <location>
        <begin position="198"/>
        <end position="214"/>
    </location>
</feature>
<evidence type="ECO:0000313" key="9">
    <source>
        <dbReference type="EMBL" id="CAJ0570983.1"/>
    </source>
</evidence>
<keyword evidence="10" id="KW-1185">Reference proteome</keyword>
<evidence type="ECO:0000256" key="6">
    <source>
        <dbReference type="SAM" id="Phobius"/>
    </source>
</evidence>
<evidence type="ECO:0000256" key="1">
    <source>
        <dbReference type="ARBA" id="ARBA00004141"/>
    </source>
</evidence>
<organism evidence="9 10">
    <name type="scientific">Mesorhabditis spiculigera</name>
    <dbReference type="NCBI Taxonomy" id="96644"/>
    <lineage>
        <taxon>Eukaryota</taxon>
        <taxon>Metazoa</taxon>
        <taxon>Ecdysozoa</taxon>
        <taxon>Nematoda</taxon>
        <taxon>Chromadorea</taxon>
        <taxon>Rhabditida</taxon>
        <taxon>Rhabditina</taxon>
        <taxon>Rhabditomorpha</taxon>
        <taxon>Rhabditoidea</taxon>
        <taxon>Rhabditidae</taxon>
        <taxon>Mesorhabditinae</taxon>
        <taxon>Mesorhabditis</taxon>
    </lineage>
</organism>
<feature type="domain" description="Ion transport" evidence="7">
    <location>
        <begin position="321"/>
        <end position="455"/>
    </location>
</feature>
<sequence length="890" mass="101183">LSTTGASSDKAGDEFRYPFSELLLWAVLTKRQEMAMCMWEHGEEALAKALVASRLYKSLAKEAAEDYLEVEICEELRKYAEEFRVLSLELLDHIYTQDDAIALQLLTYELRQWGHETCLSLAVIVNNKQFLAHPCCQILLADLWHGGLRMRSHSNAKVLMGLFLPATIPTLEFKTKEELLLQPQTAAEHEHDMNDTLSSSSSSSSEDSSSGSENTDSEDDMPHLPHHKRTAHSSMQSINTVGAKSNSDAVSTNSTRHRSPPSGGAIAFCFFLAALTHVLLIKTPPKPTWLEWLLTAYVVSFGMEHTRKFIMMDIEPFTQVQLLDYMSVHPKLGPYITMAGRMIQSMVYVIVMLCVSLLAFGLARQSITYPNEEWHPLLLREVYADEIDQCGDDAWDQHLEDGTSLWQYTGNNTSNCVPGHWIPPIIMTFFLLIANVLLMSMLIATFNHIFDQTEEFSQQIWLFQRYRQVMEYESTPFFPPPLTFFWHLWMLLKYVRWRWCRKRRNLPSSVDDEKDVFDFSLKLFLKADQVEKLHDFEEDCMEELGRLKDHARNSSNDRLIFRTSERTDLMLARINDMAAKDQVHREDMRGMEARVEMMEGEIGELKDMIRQLTTSLPLVIIQALQGGQRAAGLSPAHSFIIPGPKESITQDEAPQSAGVQSTTTHPLLLEREGSTRARKRTTTYSGPSLNIDADSGLLSPALHDPFKVGSLSNLGPTQPLFNVNSSNLPRRDTISMSFRRRHHDEYTTITDSISLAADLRKRDSDDEMTGGAITEEDETKHSFDDSQLSIPQVQLPRRPKLSSSHHPGSMTELENNGVMADCELTELERDRDSEMDLPHTSRHRKKGISRSSDENEGIHVVTHLDSDESLTKSPDRPPNQPSVFRHRTVD</sequence>
<gene>
    <name evidence="9" type="ORF">MSPICULIGERA_LOCUS9411</name>
</gene>
<accession>A0AA36CKX2</accession>
<evidence type="ECO:0000256" key="4">
    <source>
        <dbReference type="ARBA" id="ARBA00023136"/>
    </source>
</evidence>
<feature type="non-terminal residue" evidence="9">
    <location>
        <position position="890"/>
    </location>
</feature>
<dbReference type="EMBL" id="CATQJA010002520">
    <property type="protein sequence ID" value="CAJ0570983.1"/>
    <property type="molecule type" value="Genomic_DNA"/>
</dbReference>
<feature type="region of interest" description="Disordered" evidence="5">
    <location>
        <begin position="761"/>
        <end position="890"/>
    </location>
</feature>
<dbReference type="PANTHER" id="PTHR13800">
    <property type="entry name" value="TRANSIENT RECEPTOR POTENTIAL CATION CHANNEL, SUBFAMILY M, MEMBER 6"/>
    <property type="match status" value="1"/>
</dbReference>
<dbReference type="AlphaFoldDB" id="A0AA36CKX2"/>
<comment type="subcellular location">
    <subcellularLocation>
        <location evidence="1">Membrane</location>
        <topology evidence="1">Multi-pass membrane protein</topology>
    </subcellularLocation>
</comment>
<feature type="transmembrane region" description="Helical" evidence="6">
    <location>
        <begin position="342"/>
        <end position="363"/>
    </location>
</feature>
<feature type="region of interest" description="Disordered" evidence="5">
    <location>
        <begin position="186"/>
        <end position="236"/>
    </location>
</feature>
<dbReference type="Pfam" id="PF00520">
    <property type="entry name" value="Ion_trans"/>
    <property type="match status" value="1"/>
</dbReference>
<keyword evidence="2 6" id="KW-0812">Transmembrane</keyword>
<evidence type="ECO:0000256" key="3">
    <source>
        <dbReference type="ARBA" id="ARBA00022989"/>
    </source>
</evidence>
<proteinExistence type="predicted"/>
<feature type="non-terminal residue" evidence="9">
    <location>
        <position position="1"/>
    </location>
</feature>
<comment type="caution">
    <text evidence="9">The sequence shown here is derived from an EMBL/GenBank/DDBJ whole genome shotgun (WGS) entry which is preliminary data.</text>
</comment>
<feature type="transmembrane region" description="Helical" evidence="6">
    <location>
        <begin position="429"/>
        <end position="450"/>
    </location>
</feature>
<protein>
    <recommendedName>
        <fullName evidence="11">Ion transport domain-containing protein</fullName>
    </recommendedName>
</protein>
<name>A0AA36CKX2_9BILA</name>
<keyword evidence="3 6" id="KW-1133">Transmembrane helix</keyword>
<dbReference type="Pfam" id="PF25508">
    <property type="entry name" value="TRPM2"/>
    <property type="match status" value="1"/>
</dbReference>
<dbReference type="GO" id="GO:0030001">
    <property type="term" value="P:metal ion transport"/>
    <property type="evidence" value="ECO:0007669"/>
    <property type="project" value="TreeGrafter"/>
</dbReference>
<feature type="domain" description="TRPM-like" evidence="8">
    <location>
        <begin position="11"/>
        <end position="133"/>
    </location>
</feature>
<dbReference type="GO" id="GO:0005886">
    <property type="term" value="C:plasma membrane"/>
    <property type="evidence" value="ECO:0007669"/>
    <property type="project" value="TreeGrafter"/>
</dbReference>
<evidence type="ECO:0000256" key="5">
    <source>
        <dbReference type="SAM" id="MobiDB-lite"/>
    </source>
</evidence>
<feature type="transmembrane region" description="Helical" evidence="6">
    <location>
        <begin position="263"/>
        <end position="281"/>
    </location>
</feature>
<dbReference type="InterPro" id="IPR005821">
    <property type="entry name" value="Ion_trans_dom"/>
</dbReference>
<evidence type="ECO:0000259" key="7">
    <source>
        <dbReference type="Pfam" id="PF00520"/>
    </source>
</evidence>
<evidence type="ECO:0000256" key="2">
    <source>
        <dbReference type="ARBA" id="ARBA00022692"/>
    </source>
</evidence>
<keyword evidence="4 6" id="KW-0472">Membrane</keyword>
<evidence type="ECO:0000259" key="8">
    <source>
        <dbReference type="Pfam" id="PF25508"/>
    </source>
</evidence>
<evidence type="ECO:0008006" key="11">
    <source>
        <dbReference type="Google" id="ProtNLM"/>
    </source>
</evidence>
<feature type="compositionally biased region" description="Basic and acidic residues" evidence="5">
    <location>
        <begin position="851"/>
        <end position="875"/>
    </location>
</feature>
<dbReference type="PANTHER" id="PTHR13800:SF44">
    <property type="entry name" value="TRANSIENT RECEPTOR POTENTIAL CHANNEL"/>
    <property type="match status" value="1"/>
</dbReference>
<feature type="compositionally biased region" description="Basic and acidic residues" evidence="5">
    <location>
        <begin position="826"/>
        <end position="839"/>
    </location>
</feature>
<dbReference type="InterPro" id="IPR050927">
    <property type="entry name" value="TRPM"/>
</dbReference>
<dbReference type="GO" id="GO:0005261">
    <property type="term" value="F:monoatomic cation channel activity"/>
    <property type="evidence" value="ECO:0007669"/>
    <property type="project" value="TreeGrafter"/>
</dbReference>
<evidence type="ECO:0000313" key="10">
    <source>
        <dbReference type="Proteomes" id="UP001177023"/>
    </source>
</evidence>
<reference evidence="9" key="1">
    <citation type="submission" date="2023-06" db="EMBL/GenBank/DDBJ databases">
        <authorList>
            <person name="Delattre M."/>
        </authorList>
    </citation>
    <scope>NUCLEOTIDE SEQUENCE</scope>
    <source>
        <strain evidence="9">AF72</strain>
    </source>
</reference>
<dbReference type="InterPro" id="IPR057366">
    <property type="entry name" value="TRPM-like"/>
</dbReference>
<dbReference type="Proteomes" id="UP001177023">
    <property type="component" value="Unassembled WGS sequence"/>
</dbReference>